<evidence type="ECO:0000256" key="1">
    <source>
        <dbReference type="ARBA" id="ARBA00009437"/>
    </source>
</evidence>
<evidence type="ECO:0000313" key="7">
    <source>
        <dbReference type="Proteomes" id="UP000679352"/>
    </source>
</evidence>
<dbReference type="Gene3D" id="3.40.190.290">
    <property type="match status" value="1"/>
</dbReference>
<evidence type="ECO:0000313" key="6">
    <source>
        <dbReference type="EMBL" id="QWK92591.1"/>
    </source>
</evidence>
<evidence type="ECO:0000259" key="5">
    <source>
        <dbReference type="PROSITE" id="PS50931"/>
    </source>
</evidence>
<dbReference type="InterPro" id="IPR000847">
    <property type="entry name" value="LysR_HTH_N"/>
</dbReference>
<dbReference type="Proteomes" id="UP000679352">
    <property type="component" value="Plasmid p2"/>
</dbReference>
<gene>
    <name evidence="6" type="ORF">KM031_19660</name>
</gene>
<keyword evidence="6" id="KW-0614">Plasmid</keyword>
<dbReference type="AlphaFoldDB" id="A0A975PCG3"/>
<geneLocation type="plasmid" evidence="6 7">
    <name>p2</name>
</geneLocation>
<dbReference type="EMBL" id="CP076363">
    <property type="protein sequence ID" value="QWK92591.1"/>
    <property type="molecule type" value="Genomic_DNA"/>
</dbReference>
<name>A0A975PCG3_9RHOB</name>
<dbReference type="InterPro" id="IPR005119">
    <property type="entry name" value="LysR_subst-bd"/>
</dbReference>
<organism evidence="6 7">
    <name type="scientific">Gemmobacter fulvus</name>
    <dbReference type="NCBI Taxonomy" id="2840474"/>
    <lineage>
        <taxon>Bacteria</taxon>
        <taxon>Pseudomonadati</taxon>
        <taxon>Pseudomonadota</taxon>
        <taxon>Alphaproteobacteria</taxon>
        <taxon>Rhodobacterales</taxon>
        <taxon>Paracoccaceae</taxon>
        <taxon>Gemmobacter</taxon>
    </lineage>
</organism>
<dbReference type="CDD" id="cd08422">
    <property type="entry name" value="PBP2_CrgA_like"/>
    <property type="match status" value="1"/>
</dbReference>
<comment type="similarity">
    <text evidence="1">Belongs to the LysR transcriptional regulatory family.</text>
</comment>
<keyword evidence="3" id="KW-0238">DNA-binding</keyword>
<dbReference type="KEGG" id="gfu:KM031_19660"/>
<dbReference type="RefSeq" id="WP_215505577.1">
    <property type="nucleotide sequence ID" value="NZ_CP076363.1"/>
</dbReference>
<evidence type="ECO:0000256" key="2">
    <source>
        <dbReference type="ARBA" id="ARBA00023015"/>
    </source>
</evidence>
<keyword evidence="2" id="KW-0805">Transcription regulation</keyword>
<dbReference type="Pfam" id="PF00126">
    <property type="entry name" value="HTH_1"/>
    <property type="match status" value="1"/>
</dbReference>
<accession>A0A975PCG3</accession>
<feature type="domain" description="HTH lysR-type" evidence="5">
    <location>
        <begin position="1"/>
        <end position="58"/>
    </location>
</feature>
<dbReference type="GO" id="GO:0003700">
    <property type="term" value="F:DNA-binding transcription factor activity"/>
    <property type="evidence" value="ECO:0007669"/>
    <property type="project" value="InterPro"/>
</dbReference>
<dbReference type="InterPro" id="IPR036390">
    <property type="entry name" value="WH_DNA-bd_sf"/>
</dbReference>
<proteinExistence type="inferred from homology"/>
<dbReference type="FunFam" id="1.10.10.10:FF:000001">
    <property type="entry name" value="LysR family transcriptional regulator"/>
    <property type="match status" value="1"/>
</dbReference>
<keyword evidence="7" id="KW-1185">Reference proteome</keyword>
<dbReference type="SUPFAM" id="SSF53850">
    <property type="entry name" value="Periplasmic binding protein-like II"/>
    <property type="match status" value="1"/>
</dbReference>
<protein>
    <submittedName>
        <fullName evidence="6">LysR family transcriptional regulator</fullName>
    </submittedName>
</protein>
<dbReference type="InterPro" id="IPR058163">
    <property type="entry name" value="LysR-type_TF_proteobact-type"/>
</dbReference>
<dbReference type="Pfam" id="PF03466">
    <property type="entry name" value="LysR_substrate"/>
    <property type="match status" value="1"/>
</dbReference>
<keyword evidence="4" id="KW-0804">Transcription</keyword>
<dbReference type="PROSITE" id="PS50931">
    <property type="entry name" value="HTH_LYSR"/>
    <property type="match status" value="1"/>
</dbReference>
<sequence>MDTTILQTYLHIVDEGSFAAAARRMGISKSMSSKYIADLETSLGARLLTRSTRSVRPTALGVEYYTKVKDVLDKLEQANEAVRSTSSHIAGPLKIGSPIAYTMKVLQPHIVQFMEDYPDVQLEAVLDDKCSDLIGDGFDAAIRIGDLDDSSLVVRRLHGARIHIVAAPAYLAQHGVPLKPAELAAHRCLHYTNMRGSGTWPFQIGNEITYQKIHPSFSANNGDIIRATAVAGKGLAFMPEFLIEEELRSGQLVPVLADYSLPDVPVNLVYPTRKNMTAALRAFLDFMGGLQLS</sequence>
<evidence type="ECO:0000256" key="3">
    <source>
        <dbReference type="ARBA" id="ARBA00023125"/>
    </source>
</evidence>
<dbReference type="InterPro" id="IPR036388">
    <property type="entry name" value="WH-like_DNA-bd_sf"/>
</dbReference>
<dbReference type="GO" id="GO:0003677">
    <property type="term" value="F:DNA binding"/>
    <property type="evidence" value="ECO:0007669"/>
    <property type="project" value="UniProtKB-KW"/>
</dbReference>
<dbReference type="PANTHER" id="PTHR30537">
    <property type="entry name" value="HTH-TYPE TRANSCRIPTIONAL REGULATOR"/>
    <property type="match status" value="1"/>
</dbReference>
<reference evidence="6" key="1">
    <citation type="submission" date="2021-06" db="EMBL/GenBank/DDBJ databases">
        <authorList>
            <person name="Lee C.-S."/>
            <person name="Jin L."/>
        </authorList>
    </citation>
    <scope>NUCLEOTIDE SEQUENCE</scope>
    <source>
        <strain evidence="6">Con5</strain>
        <plasmid evidence="6">p2</plasmid>
    </source>
</reference>
<evidence type="ECO:0000256" key="4">
    <source>
        <dbReference type="ARBA" id="ARBA00023163"/>
    </source>
</evidence>
<dbReference type="Gene3D" id="1.10.10.10">
    <property type="entry name" value="Winged helix-like DNA-binding domain superfamily/Winged helix DNA-binding domain"/>
    <property type="match status" value="1"/>
</dbReference>
<dbReference type="PANTHER" id="PTHR30537:SF5">
    <property type="entry name" value="HTH-TYPE TRANSCRIPTIONAL ACTIVATOR TTDR-RELATED"/>
    <property type="match status" value="1"/>
</dbReference>
<dbReference type="SUPFAM" id="SSF46785">
    <property type="entry name" value="Winged helix' DNA-binding domain"/>
    <property type="match status" value="1"/>
</dbReference>